<dbReference type="InterPro" id="IPR008523">
    <property type="entry name" value="DUF805"/>
</dbReference>
<dbReference type="RefSeq" id="WP_069032757.1">
    <property type="nucleotide sequence ID" value="NZ_MDKC01000003.1"/>
</dbReference>
<keyword evidence="1" id="KW-0472">Membrane</keyword>
<dbReference type="Pfam" id="PF05656">
    <property type="entry name" value="DUF805"/>
    <property type="match status" value="1"/>
</dbReference>
<keyword evidence="3" id="KW-1185">Reference proteome</keyword>
<gene>
    <name evidence="2" type="ORF">BED47_16685</name>
</gene>
<dbReference type="PANTHER" id="PTHR34980:SF2">
    <property type="entry name" value="INNER MEMBRANE PROTEIN YHAH-RELATED"/>
    <property type="match status" value="1"/>
</dbReference>
<comment type="caution">
    <text evidence="2">The sequence shown here is derived from an EMBL/GenBank/DDBJ whole genome shotgun (WGS) entry which is preliminary data.</text>
</comment>
<feature type="transmembrane region" description="Helical" evidence="1">
    <location>
        <begin position="52"/>
        <end position="71"/>
    </location>
</feature>
<reference evidence="2 3" key="1">
    <citation type="submission" date="2016-07" db="EMBL/GenBank/DDBJ databases">
        <authorList>
            <person name="Townsley L."/>
            <person name="Shank E.A."/>
        </authorList>
    </citation>
    <scope>NUCLEOTIDE SEQUENCE [LARGE SCALE GENOMIC DNA]</scope>
    <source>
        <strain evidence="2 3">CH01</strain>
    </source>
</reference>
<dbReference type="EMBL" id="MDKC01000003">
    <property type="protein sequence ID" value="ODG93142.1"/>
    <property type="molecule type" value="Genomic_DNA"/>
</dbReference>
<evidence type="ECO:0000313" key="2">
    <source>
        <dbReference type="EMBL" id="ODG93142.1"/>
    </source>
</evidence>
<dbReference type="Proteomes" id="UP000094580">
    <property type="component" value="Unassembled WGS sequence"/>
</dbReference>
<accession>A0ABX2ZUQ3</accession>
<organism evidence="2 3">
    <name type="scientific">Gottfriedia luciferensis</name>
    <dbReference type="NCBI Taxonomy" id="178774"/>
    <lineage>
        <taxon>Bacteria</taxon>
        <taxon>Bacillati</taxon>
        <taxon>Bacillota</taxon>
        <taxon>Bacilli</taxon>
        <taxon>Bacillales</taxon>
        <taxon>Bacillaceae</taxon>
        <taxon>Gottfriedia</taxon>
    </lineage>
</organism>
<feature type="transmembrane region" description="Helical" evidence="1">
    <location>
        <begin position="23"/>
        <end position="40"/>
    </location>
</feature>
<keyword evidence="1" id="KW-1133">Transmembrane helix</keyword>
<protein>
    <recommendedName>
        <fullName evidence="4">DUF805 domain-containing protein</fullName>
    </recommendedName>
</protein>
<evidence type="ECO:0008006" key="4">
    <source>
        <dbReference type="Google" id="ProtNLM"/>
    </source>
</evidence>
<evidence type="ECO:0000313" key="3">
    <source>
        <dbReference type="Proteomes" id="UP000094580"/>
    </source>
</evidence>
<keyword evidence="1" id="KW-0812">Transmembrane</keyword>
<sequence length="113" mass="13048">MQWYLKVLKNYVGFHGRASRTEFWMFFLINAIITFLLSLLDNFANTDNMISGIYGLLTLLPLIAVGVRRLHDIGKSGWWYLISLIPFIGTIILLILACFKSEDHENRFGPVPR</sequence>
<dbReference type="PANTHER" id="PTHR34980">
    <property type="entry name" value="INNER MEMBRANE PROTEIN-RELATED-RELATED"/>
    <property type="match status" value="1"/>
</dbReference>
<proteinExistence type="predicted"/>
<evidence type="ECO:0000256" key="1">
    <source>
        <dbReference type="SAM" id="Phobius"/>
    </source>
</evidence>
<name>A0ABX2ZUQ3_9BACI</name>
<feature type="transmembrane region" description="Helical" evidence="1">
    <location>
        <begin position="77"/>
        <end position="99"/>
    </location>
</feature>